<sequence length="125" mass="14004">MGVSHSTCCTSPPGSRWGRGGRGRWISQPPPDPQGTSPLTTGQRFLLHLHRGPLQRPPQRRLQSHTTGQSGEQTLKSTIRADLNHHQTRIPDHLRDTPNIMNLFLTPNTSAYFVKLFLYVGFLPS</sequence>
<proteinExistence type="predicted"/>
<evidence type="ECO:0000313" key="3">
    <source>
        <dbReference type="Proteomes" id="UP000324222"/>
    </source>
</evidence>
<dbReference type="AlphaFoldDB" id="A0A5B7GA79"/>
<organism evidence="2 3">
    <name type="scientific">Portunus trituberculatus</name>
    <name type="common">Swimming crab</name>
    <name type="synonym">Neptunus trituberculatus</name>
    <dbReference type="NCBI Taxonomy" id="210409"/>
    <lineage>
        <taxon>Eukaryota</taxon>
        <taxon>Metazoa</taxon>
        <taxon>Ecdysozoa</taxon>
        <taxon>Arthropoda</taxon>
        <taxon>Crustacea</taxon>
        <taxon>Multicrustacea</taxon>
        <taxon>Malacostraca</taxon>
        <taxon>Eumalacostraca</taxon>
        <taxon>Eucarida</taxon>
        <taxon>Decapoda</taxon>
        <taxon>Pleocyemata</taxon>
        <taxon>Brachyura</taxon>
        <taxon>Eubrachyura</taxon>
        <taxon>Portunoidea</taxon>
        <taxon>Portunidae</taxon>
        <taxon>Portuninae</taxon>
        <taxon>Portunus</taxon>
    </lineage>
</organism>
<dbReference type="EMBL" id="VSRR010011628">
    <property type="protein sequence ID" value="MPC53444.1"/>
    <property type="molecule type" value="Genomic_DNA"/>
</dbReference>
<keyword evidence="3" id="KW-1185">Reference proteome</keyword>
<evidence type="ECO:0000256" key="1">
    <source>
        <dbReference type="SAM" id="MobiDB-lite"/>
    </source>
</evidence>
<evidence type="ECO:0000313" key="2">
    <source>
        <dbReference type="EMBL" id="MPC53444.1"/>
    </source>
</evidence>
<feature type="compositionally biased region" description="Polar residues" evidence="1">
    <location>
        <begin position="34"/>
        <end position="43"/>
    </location>
</feature>
<gene>
    <name evidence="2" type="ORF">E2C01_047335</name>
</gene>
<feature type="compositionally biased region" description="Polar residues" evidence="1">
    <location>
        <begin position="64"/>
        <end position="76"/>
    </location>
</feature>
<feature type="compositionally biased region" description="Polar residues" evidence="1">
    <location>
        <begin position="1"/>
        <end position="10"/>
    </location>
</feature>
<name>A0A5B7GA79_PORTR</name>
<reference evidence="2 3" key="1">
    <citation type="submission" date="2019-05" db="EMBL/GenBank/DDBJ databases">
        <title>Another draft genome of Portunus trituberculatus and its Hox gene families provides insights of decapod evolution.</title>
        <authorList>
            <person name="Jeong J.-H."/>
            <person name="Song I."/>
            <person name="Kim S."/>
            <person name="Choi T."/>
            <person name="Kim D."/>
            <person name="Ryu S."/>
            <person name="Kim W."/>
        </authorList>
    </citation>
    <scope>NUCLEOTIDE SEQUENCE [LARGE SCALE GENOMIC DNA]</scope>
    <source>
        <tissue evidence="2">Muscle</tissue>
    </source>
</reference>
<feature type="compositionally biased region" description="Basic residues" evidence="1">
    <location>
        <begin position="47"/>
        <end position="63"/>
    </location>
</feature>
<protein>
    <submittedName>
        <fullName evidence="2">Uncharacterized protein</fullName>
    </submittedName>
</protein>
<comment type="caution">
    <text evidence="2">The sequence shown here is derived from an EMBL/GenBank/DDBJ whole genome shotgun (WGS) entry which is preliminary data.</text>
</comment>
<accession>A0A5B7GA79</accession>
<dbReference type="Proteomes" id="UP000324222">
    <property type="component" value="Unassembled WGS sequence"/>
</dbReference>
<feature type="region of interest" description="Disordered" evidence="1">
    <location>
        <begin position="1"/>
        <end position="76"/>
    </location>
</feature>